<protein>
    <submittedName>
        <fullName evidence="1">Tail tape measure protein</fullName>
    </submittedName>
</protein>
<evidence type="ECO:0000313" key="1">
    <source>
        <dbReference type="EMBL" id="DAF87937.1"/>
    </source>
</evidence>
<dbReference type="EMBL" id="BK015974">
    <property type="protein sequence ID" value="DAF87937.1"/>
    <property type="molecule type" value="Genomic_DNA"/>
</dbReference>
<accession>A0A8S5U0E9</accession>
<proteinExistence type="predicted"/>
<organism evidence="1">
    <name type="scientific">Siphoviridae sp. ctNEy24</name>
    <dbReference type="NCBI Taxonomy" id="2825466"/>
    <lineage>
        <taxon>Viruses</taxon>
        <taxon>Duplodnaviria</taxon>
        <taxon>Heunggongvirae</taxon>
        <taxon>Uroviricota</taxon>
        <taxon>Caudoviricetes</taxon>
    </lineage>
</organism>
<sequence>MLDNLKLGYGGTKQEMERLLADATKLTGIKYDINNLSDVYSAIHAI</sequence>
<name>A0A8S5U0E9_9CAUD</name>
<reference evidence="1" key="1">
    <citation type="journal article" date="2021" name="Proc. Natl. Acad. Sci. U.S.A.">
        <title>A Catalog of Tens of Thousands of Viruses from Human Metagenomes Reveals Hidden Associations with Chronic Diseases.</title>
        <authorList>
            <person name="Tisza M.J."/>
            <person name="Buck C.B."/>
        </authorList>
    </citation>
    <scope>NUCLEOTIDE SEQUENCE</scope>
    <source>
        <strain evidence="1">CtNEy24</strain>
    </source>
</reference>